<feature type="domain" description="PAS" evidence="13">
    <location>
        <begin position="249"/>
        <end position="297"/>
    </location>
</feature>
<dbReference type="SMART" id="SM00304">
    <property type="entry name" value="HAMP"/>
    <property type="match status" value="1"/>
</dbReference>
<dbReference type="SUPFAM" id="SSF141868">
    <property type="entry name" value="EAL domain-like"/>
    <property type="match status" value="1"/>
</dbReference>
<evidence type="ECO:0000256" key="4">
    <source>
        <dbReference type="ARBA" id="ARBA00022679"/>
    </source>
</evidence>
<evidence type="ECO:0000256" key="6">
    <source>
        <dbReference type="ARBA" id="ARBA00022741"/>
    </source>
</evidence>
<comment type="caution">
    <text evidence="18">The sequence shown here is derived from an EMBL/GenBank/DDBJ whole genome shotgun (WGS) entry which is preliminary data.</text>
</comment>
<dbReference type="NCBIfam" id="TIGR00229">
    <property type="entry name" value="sensory_box"/>
    <property type="match status" value="1"/>
</dbReference>
<evidence type="ECO:0000256" key="12">
    <source>
        <dbReference type="SAM" id="Phobius"/>
    </source>
</evidence>
<evidence type="ECO:0000256" key="5">
    <source>
        <dbReference type="ARBA" id="ARBA00022692"/>
    </source>
</evidence>
<evidence type="ECO:0000256" key="9">
    <source>
        <dbReference type="ARBA" id="ARBA00022989"/>
    </source>
</evidence>
<feature type="domain" description="GGDEF" evidence="17">
    <location>
        <begin position="409"/>
        <end position="547"/>
    </location>
</feature>
<comment type="subcellular location">
    <subcellularLocation>
        <location evidence="1">Cell membrane</location>
        <topology evidence="1">Multi-pass membrane protein</topology>
    </subcellularLocation>
</comment>
<evidence type="ECO:0000259" key="14">
    <source>
        <dbReference type="PROSITE" id="PS50113"/>
    </source>
</evidence>
<evidence type="ECO:0000259" key="13">
    <source>
        <dbReference type="PROSITE" id="PS50112"/>
    </source>
</evidence>
<protein>
    <submittedName>
        <fullName evidence="18">EAL domain-containing protein</fullName>
    </submittedName>
</protein>
<dbReference type="InterPro" id="IPR000700">
    <property type="entry name" value="PAS-assoc_C"/>
</dbReference>
<evidence type="ECO:0000259" key="16">
    <source>
        <dbReference type="PROSITE" id="PS50885"/>
    </source>
</evidence>
<dbReference type="SMART" id="SM00091">
    <property type="entry name" value="PAS"/>
    <property type="match status" value="1"/>
</dbReference>
<dbReference type="PROSITE" id="PS50112">
    <property type="entry name" value="PAS"/>
    <property type="match status" value="1"/>
</dbReference>
<dbReference type="CDD" id="cd06225">
    <property type="entry name" value="HAMP"/>
    <property type="match status" value="1"/>
</dbReference>
<evidence type="ECO:0000256" key="7">
    <source>
        <dbReference type="ARBA" id="ARBA00022777"/>
    </source>
</evidence>
<dbReference type="EMBL" id="JAVBIK010000001">
    <property type="protein sequence ID" value="MDT7520136.1"/>
    <property type="molecule type" value="Genomic_DNA"/>
</dbReference>
<dbReference type="PANTHER" id="PTHR44757">
    <property type="entry name" value="DIGUANYLATE CYCLASE DGCP"/>
    <property type="match status" value="1"/>
</dbReference>
<dbReference type="Pfam" id="PF00990">
    <property type="entry name" value="GGDEF"/>
    <property type="match status" value="1"/>
</dbReference>
<dbReference type="SUPFAM" id="SSF158472">
    <property type="entry name" value="HAMP domain-like"/>
    <property type="match status" value="1"/>
</dbReference>
<evidence type="ECO:0000256" key="8">
    <source>
        <dbReference type="ARBA" id="ARBA00022840"/>
    </source>
</evidence>
<dbReference type="SMART" id="SM00052">
    <property type="entry name" value="EAL"/>
    <property type="match status" value="1"/>
</dbReference>
<evidence type="ECO:0000256" key="10">
    <source>
        <dbReference type="ARBA" id="ARBA00023012"/>
    </source>
</evidence>
<keyword evidence="6" id="KW-0547">Nucleotide-binding</keyword>
<keyword evidence="4" id="KW-0808">Transferase</keyword>
<dbReference type="InterPro" id="IPR052155">
    <property type="entry name" value="Biofilm_reg_signaling"/>
</dbReference>
<dbReference type="CDD" id="cd01949">
    <property type="entry name" value="GGDEF"/>
    <property type="match status" value="1"/>
</dbReference>
<dbReference type="InterPro" id="IPR003660">
    <property type="entry name" value="HAMP_dom"/>
</dbReference>
<dbReference type="PROSITE" id="PS50887">
    <property type="entry name" value="GGDEF"/>
    <property type="match status" value="1"/>
</dbReference>
<keyword evidence="10" id="KW-0902">Two-component regulatory system</keyword>
<gene>
    <name evidence="18" type="ORF">RAE19_15715</name>
</gene>
<keyword evidence="8" id="KW-0067">ATP-binding</keyword>
<feature type="domain" description="HAMP" evidence="16">
    <location>
        <begin position="192"/>
        <end position="244"/>
    </location>
</feature>
<dbReference type="CDD" id="cd00130">
    <property type="entry name" value="PAS"/>
    <property type="match status" value="1"/>
</dbReference>
<dbReference type="SUPFAM" id="SSF55785">
    <property type="entry name" value="PYP-like sensor domain (PAS domain)"/>
    <property type="match status" value="1"/>
</dbReference>
<dbReference type="PROSITE" id="PS50883">
    <property type="entry name" value="EAL"/>
    <property type="match status" value="1"/>
</dbReference>
<dbReference type="Pfam" id="PF00563">
    <property type="entry name" value="EAL"/>
    <property type="match status" value="1"/>
</dbReference>
<keyword evidence="9 12" id="KW-1133">Transmembrane helix</keyword>
<dbReference type="RefSeq" id="WP_313875766.1">
    <property type="nucleotide sequence ID" value="NZ_JAVBIK010000001.1"/>
</dbReference>
<reference evidence="18 19" key="1">
    <citation type="submission" date="2023-08" db="EMBL/GenBank/DDBJ databases">
        <title>Rhodoferax potami sp. nov. and Rhodoferax mekongensis sp. nov., isolated from the Mekong River in Thailand.</title>
        <authorList>
            <person name="Kitikhun S."/>
            <person name="Charoenyingcharoen P."/>
            <person name="Siriarchawattana P."/>
            <person name="Likhitrattanapisal S."/>
            <person name="Nilsakha T."/>
            <person name="Chanpet A."/>
            <person name="Rattanawaree P."/>
            <person name="Ingsriswang S."/>
        </authorList>
    </citation>
    <scope>NUCLEOTIDE SEQUENCE [LARGE SCALE GENOMIC DNA]</scope>
    <source>
        <strain evidence="18 19">TBRC 17660</strain>
    </source>
</reference>
<dbReference type="InterPro" id="IPR033463">
    <property type="entry name" value="sCache_3"/>
</dbReference>
<dbReference type="PROSITE" id="PS50113">
    <property type="entry name" value="PAC"/>
    <property type="match status" value="1"/>
</dbReference>
<dbReference type="Gene3D" id="3.20.20.450">
    <property type="entry name" value="EAL domain"/>
    <property type="match status" value="1"/>
</dbReference>
<keyword evidence="5 12" id="KW-0812">Transmembrane</keyword>
<feature type="transmembrane region" description="Helical" evidence="12">
    <location>
        <begin position="20"/>
        <end position="39"/>
    </location>
</feature>
<proteinExistence type="predicted"/>
<evidence type="ECO:0000256" key="2">
    <source>
        <dbReference type="ARBA" id="ARBA00022475"/>
    </source>
</evidence>
<evidence type="ECO:0000259" key="15">
    <source>
        <dbReference type="PROSITE" id="PS50883"/>
    </source>
</evidence>
<dbReference type="Pfam" id="PF00672">
    <property type="entry name" value="HAMP"/>
    <property type="match status" value="1"/>
</dbReference>
<evidence type="ECO:0000313" key="19">
    <source>
        <dbReference type="Proteomes" id="UP001321700"/>
    </source>
</evidence>
<evidence type="ECO:0000256" key="11">
    <source>
        <dbReference type="ARBA" id="ARBA00023136"/>
    </source>
</evidence>
<feature type="transmembrane region" description="Helical" evidence="12">
    <location>
        <begin position="173"/>
        <end position="194"/>
    </location>
</feature>
<dbReference type="Gene3D" id="6.10.340.10">
    <property type="match status" value="1"/>
</dbReference>
<dbReference type="InterPro" id="IPR000014">
    <property type="entry name" value="PAS"/>
</dbReference>
<dbReference type="InterPro" id="IPR029787">
    <property type="entry name" value="Nucleotide_cyclase"/>
</dbReference>
<dbReference type="InterPro" id="IPR001633">
    <property type="entry name" value="EAL_dom"/>
</dbReference>
<organism evidence="18 19">
    <name type="scientific">Rhodoferax potami</name>
    <dbReference type="NCBI Taxonomy" id="3068338"/>
    <lineage>
        <taxon>Bacteria</taxon>
        <taxon>Pseudomonadati</taxon>
        <taxon>Pseudomonadota</taxon>
        <taxon>Betaproteobacteria</taxon>
        <taxon>Burkholderiales</taxon>
        <taxon>Comamonadaceae</taxon>
        <taxon>Rhodoferax</taxon>
    </lineage>
</organism>
<evidence type="ECO:0000256" key="3">
    <source>
        <dbReference type="ARBA" id="ARBA00022553"/>
    </source>
</evidence>
<dbReference type="InterPro" id="IPR035919">
    <property type="entry name" value="EAL_sf"/>
</dbReference>
<keyword evidence="2" id="KW-1003">Cell membrane</keyword>
<dbReference type="InterPro" id="IPR000160">
    <property type="entry name" value="GGDEF_dom"/>
</dbReference>
<evidence type="ECO:0000313" key="18">
    <source>
        <dbReference type="EMBL" id="MDT7520136.1"/>
    </source>
</evidence>
<dbReference type="Pfam" id="PF13426">
    <property type="entry name" value="PAS_9"/>
    <property type="match status" value="1"/>
</dbReference>
<dbReference type="Gene3D" id="3.30.70.270">
    <property type="match status" value="1"/>
</dbReference>
<dbReference type="CDD" id="cd01948">
    <property type="entry name" value="EAL"/>
    <property type="match status" value="1"/>
</dbReference>
<dbReference type="InterPro" id="IPR043128">
    <property type="entry name" value="Rev_trsase/Diguanyl_cyclase"/>
</dbReference>
<dbReference type="InterPro" id="IPR035965">
    <property type="entry name" value="PAS-like_dom_sf"/>
</dbReference>
<dbReference type="Gene3D" id="3.30.450.20">
    <property type="entry name" value="PAS domain"/>
    <property type="match status" value="2"/>
</dbReference>
<dbReference type="SUPFAM" id="SSF103190">
    <property type="entry name" value="Sensory domain-like"/>
    <property type="match status" value="1"/>
</dbReference>
<evidence type="ECO:0000256" key="1">
    <source>
        <dbReference type="ARBA" id="ARBA00004651"/>
    </source>
</evidence>
<name>A0ABU3KQQ3_9BURK</name>
<dbReference type="Pfam" id="PF17203">
    <property type="entry name" value="sCache_3_2"/>
    <property type="match status" value="1"/>
</dbReference>
<sequence length="824" mass="91133">MSRHFSLRTLLLGSLRRQLMAGMGIVVSLMMAMLVWQWAARQHADLKNQQTEQAIALAESIALSSSVWVASRDVAGLQEIATNSAGYPDVRFVILLDRQGQVLAHSDPAFLGKFMPDLPASASAETTIIQNASSLLDLASPVMLDKEHLGWVRIGIGRTQLDTRIKELLKSGLIYLFSGALMIVFFASVTGRYFTRRLSAISRVAEAVRTGDTSQRVSMRGTDEAASLAREFNNMLDTLQQRESELMQSKDALRIAATAFESNDVMFVCDAQWRILQVNRAFERVTGYTPEYAVGKTPRDLLGSNLQRQDFYDTVDETIKAHGSWQGEVWDKRSNGETFPAWSTITAVKSASGQLTHYVANLSDFSSRKAAENEIKTLVYYDALTMLPNRRMLMDRLTTALHTALSQQRLGALLFVDLDDFKTLNDTLGHHQGDRLLQLVAERLQACVRGADTVARLGGDEFVVMLEGLSDNRPDAARQAEQVAAKVMAALNVPYELGSAVRRSTPSVGITLFGDQDELIDEPLKRADLAMYQAKAAGRNTARMFDPQTQAAVTLRSELEAALRQALEQEQFVLYLQPQISSQNGVARVTGAEALIRWQHPTRGLIGPVEFIGIAEECGMIIPIGQWVLRTACKQLAQWSTVPDLAHLTIAVNVSAKQFHEPDFVHQVLAELERSAVPPRCLKIEITESMLISNVDEVIARMEELQQHGVGFAMDDFGTGYSSLTYLKRLPLDVLKIDQSFVRDVLVDSNDAAIVNMIVALANSLGLNVIAEGVETAEQMRYLAQQGCHAYQGYLFSKPVSAREFEDRLASFIKPVTNSALATN</sequence>
<feature type="domain" description="PAC" evidence="14">
    <location>
        <begin position="325"/>
        <end position="377"/>
    </location>
</feature>
<keyword evidence="3" id="KW-0597">Phosphoprotein</keyword>
<dbReference type="NCBIfam" id="TIGR00254">
    <property type="entry name" value="GGDEF"/>
    <property type="match status" value="1"/>
</dbReference>
<keyword evidence="11 12" id="KW-0472">Membrane</keyword>
<accession>A0ABU3KQQ3</accession>
<keyword evidence="7" id="KW-0418">Kinase</keyword>
<keyword evidence="19" id="KW-1185">Reference proteome</keyword>
<dbReference type="PROSITE" id="PS50885">
    <property type="entry name" value="HAMP"/>
    <property type="match status" value="1"/>
</dbReference>
<evidence type="ECO:0000259" key="17">
    <source>
        <dbReference type="PROSITE" id="PS50887"/>
    </source>
</evidence>
<dbReference type="SMART" id="SM00267">
    <property type="entry name" value="GGDEF"/>
    <property type="match status" value="1"/>
</dbReference>
<feature type="domain" description="EAL" evidence="15">
    <location>
        <begin position="556"/>
        <end position="813"/>
    </location>
</feature>
<dbReference type="Proteomes" id="UP001321700">
    <property type="component" value="Unassembled WGS sequence"/>
</dbReference>
<dbReference type="SUPFAM" id="SSF55073">
    <property type="entry name" value="Nucleotide cyclase"/>
    <property type="match status" value="1"/>
</dbReference>
<dbReference type="PANTHER" id="PTHR44757:SF2">
    <property type="entry name" value="BIOFILM ARCHITECTURE MAINTENANCE PROTEIN MBAA"/>
    <property type="match status" value="1"/>
</dbReference>
<dbReference type="InterPro" id="IPR029151">
    <property type="entry name" value="Sensor-like_sf"/>
</dbReference>